<feature type="transmembrane region" description="Helical" evidence="1">
    <location>
        <begin position="36"/>
        <end position="56"/>
    </location>
</feature>
<dbReference type="RefSeq" id="WP_126159994.1">
    <property type="nucleotide sequence ID" value="NZ_RQXW01000025.1"/>
</dbReference>
<dbReference type="OrthoDB" id="6119037at2"/>
<name>A0A430KLK9_9GAMM</name>
<keyword evidence="1" id="KW-1133">Transmembrane helix</keyword>
<evidence type="ECO:0000256" key="1">
    <source>
        <dbReference type="SAM" id="Phobius"/>
    </source>
</evidence>
<feature type="domain" description="Type IV pilin Tt1218-like" evidence="2">
    <location>
        <begin position="55"/>
        <end position="107"/>
    </location>
</feature>
<protein>
    <submittedName>
        <fullName evidence="3">Type IV pilus modification protein PilV</fullName>
    </submittedName>
</protein>
<keyword evidence="1" id="KW-0812">Transmembrane</keyword>
<dbReference type="Proteomes" id="UP000283087">
    <property type="component" value="Unassembled WGS sequence"/>
</dbReference>
<comment type="caution">
    <text evidence="3">The sequence shown here is derived from an EMBL/GenBank/DDBJ whole genome shotgun (WGS) entry which is preliminary data.</text>
</comment>
<dbReference type="InterPro" id="IPR012902">
    <property type="entry name" value="N_methyl_site"/>
</dbReference>
<dbReference type="InterPro" id="IPR054402">
    <property type="entry name" value="Tt1218-like_dom"/>
</dbReference>
<proteinExistence type="predicted"/>
<dbReference type="EMBL" id="RQXW01000025">
    <property type="protein sequence ID" value="RTE64355.1"/>
    <property type="molecule type" value="Genomic_DNA"/>
</dbReference>
<dbReference type="InterPro" id="IPR013362">
    <property type="entry name" value="Pilus_4_PilV"/>
</dbReference>
<evidence type="ECO:0000313" key="4">
    <source>
        <dbReference type="Proteomes" id="UP000283087"/>
    </source>
</evidence>
<dbReference type="NCBIfam" id="TIGR02532">
    <property type="entry name" value="IV_pilin_GFxxxE"/>
    <property type="match status" value="1"/>
</dbReference>
<organism evidence="3 4">
    <name type="scientific">Amphritea opalescens</name>
    <dbReference type="NCBI Taxonomy" id="2490544"/>
    <lineage>
        <taxon>Bacteria</taxon>
        <taxon>Pseudomonadati</taxon>
        <taxon>Pseudomonadota</taxon>
        <taxon>Gammaproteobacteria</taxon>
        <taxon>Oceanospirillales</taxon>
        <taxon>Oceanospirillaceae</taxon>
        <taxon>Amphritea</taxon>
    </lineage>
</organism>
<evidence type="ECO:0000259" key="2">
    <source>
        <dbReference type="Pfam" id="PF22150"/>
    </source>
</evidence>
<gene>
    <name evidence="3" type="primary">pilV</name>
    <name evidence="3" type="ORF">EH243_17715</name>
</gene>
<evidence type="ECO:0000313" key="3">
    <source>
        <dbReference type="EMBL" id="RTE64355.1"/>
    </source>
</evidence>
<keyword evidence="1" id="KW-0472">Membrane</keyword>
<keyword evidence="4" id="KW-1185">Reference proteome</keyword>
<dbReference type="Pfam" id="PF22150">
    <property type="entry name" value="Tt1218-like"/>
    <property type="match status" value="1"/>
</dbReference>
<dbReference type="Pfam" id="PF07963">
    <property type="entry name" value="N_methyl"/>
    <property type="match status" value="1"/>
</dbReference>
<sequence length="173" mass="19030">MSRYGCMLIYPFSCQIFDRQESCKSFDCSSERGTTLIEVLVTLVLVAIGLSGMMAMQARGVQQNQSAYLRTQAVTIASDMADRLRLNRQAALADAYSLKLSQTVDAFSNTAGLSGGEKLANNDLSDWLGRVNAYLPSGDAEISRDDQAILITLSWDGRRDDGTRSSYQHEVKL</sequence>
<dbReference type="NCBIfam" id="TIGR02523">
    <property type="entry name" value="type_IV_pilV"/>
    <property type="match status" value="1"/>
</dbReference>
<dbReference type="AlphaFoldDB" id="A0A430KLK9"/>
<reference evidence="3 4" key="1">
    <citation type="submission" date="2018-11" db="EMBL/GenBank/DDBJ databases">
        <title>The draft genome sequence of Amphritea opalescens ANRC-JH13T.</title>
        <authorList>
            <person name="Fang Z."/>
            <person name="Zhang Y."/>
            <person name="Han X."/>
        </authorList>
    </citation>
    <scope>NUCLEOTIDE SEQUENCE [LARGE SCALE GENOMIC DNA]</scope>
    <source>
        <strain evidence="3 4">ANRC-JH13</strain>
    </source>
</reference>
<accession>A0A430KLK9</accession>